<protein>
    <submittedName>
        <fullName evidence="1">Uncharacterized protein</fullName>
    </submittedName>
</protein>
<reference evidence="2" key="2">
    <citation type="submission" date="2015-01" db="EMBL/GenBank/DDBJ databases">
        <title>Evolutionary Origins and Diversification of the Mycorrhizal Mutualists.</title>
        <authorList>
            <consortium name="DOE Joint Genome Institute"/>
            <consortium name="Mycorrhizal Genomics Consortium"/>
            <person name="Kohler A."/>
            <person name="Kuo A."/>
            <person name="Nagy L.G."/>
            <person name="Floudas D."/>
            <person name="Copeland A."/>
            <person name="Barry K.W."/>
            <person name="Cichocki N."/>
            <person name="Veneault-Fourrey C."/>
            <person name="LaButti K."/>
            <person name="Lindquist E.A."/>
            <person name="Lipzen A."/>
            <person name="Lundell T."/>
            <person name="Morin E."/>
            <person name="Murat C."/>
            <person name="Riley R."/>
            <person name="Ohm R."/>
            <person name="Sun H."/>
            <person name="Tunlid A."/>
            <person name="Henrissat B."/>
            <person name="Grigoriev I.V."/>
            <person name="Hibbett D.S."/>
            <person name="Martin F."/>
        </authorList>
    </citation>
    <scope>NUCLEOTIDE SEQUENCE [LARGE SCALE GENOMIC DNA]</scope>
    <source>
        <strain evidence="2">MUT 4182</strain>
    </source>
</reference>
<evidence type="ECO:0000313" key="1">
    <source>
        <dbReference type="EMBL" id="KIO30679.1"/>
    </source>
</evidence>
<accession>A0A0C3QS00</accession>
<proteinExistence type="predicted"/>
<dbReference type="AlphaFoldDB" id="A0A0C3QS00"/>
<sequence>MLARPLNPRTLNPRTLNPSPFVLARWKIPDDIEDIPLCAAFDEATGIAVVGMHSGRLFIADAGCRDPPPPAPVDESLEGSELDFPGIRRSPMRWPRLGSNPAIFKPKNVSKLDYPAELAPAWFQDPEIWYPFTNHPDYYGSIPWMVREVAGIPSGSRCFVFSSKAINYELGSNIAVIELDVEVDKGGNLLILLWSGEEPLDFRLYQLRPEVTKETVIQKIKIGKFLRGICDGEPLSLDPLSIGQLATWAAGEEDGLMMYDPEAFACDS</sequence>
<gene>
    <name evidence="1" type="ORF">M407DRAFT_147397</name>
</gene>
<dbReference type="Proteomes" id="UP000054248">
    <property type="component" value="Unassembled WGS sequence"/>
</dbReference>
<dbReference type="OrthoDB" id="3266138at2759"/>
<name>A0A0C3QS00_9AGAM</name>
<evidence type="ECO:0000313" key="2">
    <source>
        <dbReference type="Proteomes" id="UP000054248"/>
    </source>
</evidence>
<reference evidence="1 2" key="1">
    <citation type="submission" date="2014-04" db="EMBL/GenBank/DDBJ databases">
        <authorList>
            <consortium name="DOE Joint Genome Institute"/>
            <person name="Kuo A."/>
            <person name="Girlanda M."/>
            <person name="Perotto S."/>
            <person name="Kohler A."/>
            <person name="Nagy L.G."/>
            <person name="Floudas D."/>
            <person name="Copeland A."/>
            <person name="Barry K.W."/>
            <person name="Cichocki N."/>
            <person name="Veneault-Fourrey C."/>
            <person name="LaButti K."/>
            <person name="Lindquist E.A."/>
            <person name="Lipzen A."/>
            <person name="Lundell T."/>
            <person name="Morin E."/>
            <person name="Murat C."/>
            <person name="Sun H."/>
            <person name="Tunlid A."/>
            <person name="Henrissat B."/>
            <person name="Grigoriev I.V."/>
            <person name="Hibbett D.S."/>
            <person name="Martin F."/>
            <person name="Nordberg H.P."/>
            <person name="Cantor M.N."/>
            <person name="Hua S.X."/>
        </authorList>
    </citation>
    <scope>NUCLEOTIDE SEQUENCE [LARGE SCALE GENOMIC DNA]</scope>
    <source>
        <strain evidence="1 2">MUT 4182</strain>
    </source>
</reference>
<keyword evidence="2" id="KW-1185">Reference proteome</keyword>
<dbReference type="EMBL" id="KN822969">
    <property type="protein sequence ID" value="KIO30679.1"/>
    <property type="molecule type" value="Genomic_DNA"/>
</dbReference>
<dbReference type="HOGENOM" id="CLU_1038970_0_0_1"/>
<organism evidence="1 2">
    <name type="scientific">Tulasnella calospora MUT 4182</name>
    <dbReference type="NCBI Taxonomy" id="1051891"/>
    <lineage>
        <taxon>Eukaryota</taxon>
        <taxon>Fungi</taxon>
        <taxon>Dikarya</taxon>
        <taxon>Basidiomycota</taxon>
        <taxon>Agaricomycotina</taxon>
        <taxon>Agaricomycetes</taxon>
        <taxon>Cantharellales</taxon>
        <taxon>Tulasnellaceae</taxon>
        <taxon>Tulasnella</taxon>
    </lineage>
</organism>